<keyword evidence="6 11" id="KW-0274">FAD</keyword>
<evidence type="ECO:0000256" key="1">
    <source>
        <dbReference type="ARBA" id="ARBA00001974"/>
    </source>
</evidence>
<feature type="domain" description="Thioredoxin" evidence="14">
    <location>
        <begin position="26"/>
        <end position="180"/>
    </location>
</feature>
<keyword evidence="4 11" id="KW-0285">Flavoprotein</keyword>
<evidence type="ECO:0000256" key="7">
    <source>
        <dbReference type="ARBA" id="ARBA00023002"/>
    </source>
</evidence>
<dbReference type="FunFam" id="3.40.30.10:FF:000244">
    <property type="entry name" value="Sulfhydryl oxidase"/>
    <property type="match status" value="1"/>
</dbReference>
<dbReference type="AlphaFoldDB" id="A0A8J5LE93"/>
<dbReference type="SUPFAM" id="SSF69000">
    <property type="entry name" value="FAD-dependent thiol oxidase"/>
    <property type="match status" value="1"/>
</dbReference>
<dbReference type="GO" id="GO:0006457">
    <property type="term" value="P:protein folding"/>
    <property type="evidence" value="ECO:0007669"/>
    <property type="project" value="TreeGrafter"/>
</dbReference>
<keyword evidence="7 11" id="KW-0560">Oxidoreductase</keyword>
<evidence type="ECO:0000313" key="16">
    <source>
        <dbReference type="Proteomes" id="UP000734854"/>
    </source>
</evidence>
<evidence type="ECO:0000313" key="15">
    <source>
        <dbReference type="EMBL" id="KAG6515191.1"/>
    </source>
</evidence>
<dbReference type="Pfam" id="PF00085">
    <property type="entry name" value="Thioredoxin"/>
    <property type="match status" value="1"/>
</dbReference>
<evidence type="ECO:0000256" key="4">
    <source>
        <dbReference type="ARBA" id="ARBA00022630"/>
    </source>
</evidence>
<evidence type="ECO:0000256" key="12">
    <source>
        <dbReference type="SAM" id="SignalP"/>
    </source>
</evidence>
<name>A0A8J5LE93_ZINOF</name>
<dbReference type="PANTHER" id="PTHR22897">
    <property type="entry name" value="QUIESCIN Q6-RELATED SULFHYDRYL OXIDASE"/>
    <property type="match status" value="1"/>
</dbReference>
<dbReference type="EMBL" id="JACMSC010000007">
    <property type="protein sequence ID" value="KAG6515191.1"/>
    <property type="molecule type" value="Genomic_DNA"/>
</dbReference>
<evidence type="ECO:0000256" key="2">
    <source>
        <dbReference type="ARBA" id="ARBA00004613"/>
    </source>
</evidence>
<dbReference type="PROSITE" id="PS00194">
    <property type="entry name" value="THIOREDOXIN_1"/>
    <property type="match status" value="1"/>
</dbReference>
<evidence type="ECO:0000259" key="14">
    <source>
        <dbReference type="PROSITE" id="PS51352"/>
    </source>
</evidence>
<keyword evidence="3" id="KW-0964">Secreted</keyword>
<evidence type="ECO:0000256" key="8">
    <source>
        <dbReference type="ARBA" id="ARBA00023157"/>
    </source>
</evidence>
<sequence length="535" mass="60358">MPPTGSGFLLVLSLSFLLCSGLDALRALGDRSRDVADAAVELNASNFRSFLKESPLKFAVVEFFAGWCPACRNYKPQYEKVASLFNGPDAVHSGIILLALYNILLSGITNLLPISFSSAAQTNTDLCGSFSVSHYPMLFWGPPNKFSAGRWDPKKNNEIQLIDEWRTADLLLNYLNKKIGSSFTLGDEKYENENTLARNASDPAEIARAIYDVEEATAQAFKIIFQNKMIKSNTRGPLIKFLQLLVVHHPSKRCRKGSAEMLVNFNNLWPSDLLSMSSQETNLLEDGDTSTNYQICGKEIPRGYWVGCLPYYSFSMPHTSILEKIINCCGLWVLFHSLSVRVGDEESNLAFMAICDFIQNFFTCDDCRRHFHVMTSSISEPLNKTRDLALWLWSAHNKVNKRLREKENELKTFDPRFPKILWPPKQLCPSCYKSSNENNDLENIIWDEDEVFKFLVNYYGRTIASLQEESYLSSSKAGLSPTYDITPSNAVVVPVGAALAIAVVSCAFGALACFWRTQQKTRKYSLTTLQRKTWN</sequence>
<gene>
    <name evidence="15" type="ORF">ZIOFF_025576</name>
</gene>
<dbReference type="InterPro" id="IPR039798">
    <property type="entry name" value="Sulfhydryl_oxidase"/>
</dbReference>
<dbReference type="InterPro" id="IPR036774">
    <property type="entry name" value="ERV/ALR_sulphydryl_oxid_sf"/>
</dbReference>
<proteinExistence type="predicted"/>
<keyword evidence="10" id="KW-0676">Redox-active center</keyword>
<keyword evidence="8" id="KW-1015">Disulfide bond</keyword>
<dbReference type="PROSITE" id="PS51324">
    <property type="entry name" value="ERV_ALR"/>
    <property type="match status" value="1"/>
</dbReference>
<keyword evidence="11" id="KW-1133">Transmembrane helix</keyword>
<evidence type="ECO:0000256" key="3">
    <source>
        <dbReference type="ARBA" id="ARBA00022525"/>
    </source>
</evidence>
<evidence type="ECO:0000256" key="5">
    <source>
        <dbReference type="ARBA" id="ARBA00022729"/>
    </source>
</evidence>
<evidence type="ECO:0000256" key="10">
    <source>
        <dbReference type="ARBA" id="ARBA00023284"/>
    </source>
</evidence>
<dbReference type="GO" id="GO:0016971">
    <property type="term" value="F:flavin-dependent sulfhydryl oxidase activity"/>
    <property type="evidence" value="ECO:0007669"/>
    <property type="project" value="InterPro"/>
</dbReference>
<feature type="signal peptide" evidence="12">
    <location>
        <begin position="1"/>
        <end position="24"/>
    </location>
</feature>
<dbReference type="Gene3D" id="1.20.120.310">
    <property type="entry name" value="ERV/ALR sulfhydryl oxidase domain"/>
    <property type="match status" value="1"/>
</dbReference>
<keyword evidence="11" id="KW-0812">Transmembrane</keyword>
<keyword evidence="11" id="KW-0472">Membrane</keyword>
<protein>
    <recommendedName>
        <fullName evidence="11">Sulfhydryl oxidase</fullName>
        <ecNumber evidence="11">1.8.3.2</ecNumber>
    </recommendedName>
</protein>
<dbReference type="InterPro" id="IPR013766">
    <property type="entry name" value="Thioredoxin_domain"/>
</dbReference>
<organism evidence="15 16">
    <name type="scientific">Zingiber officinale</name>
    <name type="common">Ginger</name>
    <name type="synonym">Amomum zingiber</name>
    <dbReference type="NCBI Taxonomy" id="94328"/>
    <lineage>
        <taxon>Eukaryota</taxon>
        <taxon>Viridiplantae</taxon>
        <taxon>Streptophyta</taxon>
        <taxon>Embryophyta</taxon>
        <taxon>Tracheophyta</taxon>
        <taxon>Spermatophyta</taxon>
        <taxon>Magnoliopsida</taxon>
        <taxon>Liliopsida</taxon>
        <taxon>Zingiberales</taxon>
        <taxon>Zingiberaceae</taxon>
        <taxon>Zingiber</taxon>
    </lineage>
</organism>
<keyword evidence="16" id="KW-1185">Reference proteome</keyword>
<comment type="catalytic activity">
    <reaction evidence="11">
        <text>2 R'C(R)SH + O2 = R'C(R)S-S(R)CR' + H2O2</text>
        <dbReference type="Rhea" id="RHEA:17357"/>
        <dbReference type="ChEBI" id="CHEBI:15379"/>
        <dbReference type="ChEBI" id="CHEBI:16240"/>
        <dbReference type="ChEBI" id="CHEBI:16520"/>
        <dbReference type="ChEBI" id="CHEBI:17412"/>
        <dbReference type="EC" id="1.8.3.2"/>
    </reaction>
</comment>
<dbReference type="Gene3D" id="3.40.30.10">
    <property type="entry name" value="Glutaredoxin"/>
    <property type="match status" value="1"/>
</dbReference>
<dbReference type="GO" id="GO:0000139">
    <property type="term" value="C:Golgi membrane"/>
    <property type="evidence" value="ECO:0007669"/>
    <property type="project" value="TreeGrafter"/>
</dbReference>
<dbReference type="InterPro" id="IPR017905">
    <property type="entry name" value="ERV/ALR_sulphydryl_oxidase"/>
</dbReference>
<dbReference type="PROSITE" id="PS51352">
    <property type="entry name" value="THIOREDOXIN_2"/>
    <property type="match status" value="1"/>
</dbReference>
<comment type="caution">
    <text evidence="15">The sequence shown here is derived from an EMBL/GenBank/DDBJ whole genome shotgun (WGS) entry which is preliminary data.</text>
</comment>
<dbReference type="Pfam" id="PF04777">
    <property type="entry name" value="Evr1_Alr"/>
    <property type="match status" value="1"/>
</dbReference>
<dbReference type="SUPFAM" id="SSF52833">
    <property type="entry name" value="Thioredoxin-like"/>
    <property type="match status" value="1"/>
</dbReference>
<dbReference type="GO" id="GO:0005615">
    <property type="term" value="C:extracellular space"/>
    <property type="evidence" value="ECO:0007669"/>
    <property type="project" value="TreeGrafter"/>
</dbReference>
<comment type="cofactor">
    <cofactor evidence="1 11">
        <name>FAD</name>
        <dbReference type="ChEBI" id="CHEBI:57692"/>
    </cofactor>
</comment>
<dbReference type="EC" id="1.8.3.2" evidence="11"/>
<comment type="subcellular location">
    <subcellularLocation>
        <location evidence="2">Secreted</location>
    </subcellularLocation>
</comment>
<feature type="chain" id="PRO_5035293241" description="Sulfhydryl oxidase" evidence="12">
    <location>
        <begin position="25"/>
        <end position="535"/>
    </location>
</feature>
<dbReference type="PANTHER" id="PTHR22897:SF8">
    <property type="entry name" value="SULFHYDRYL OXIDASE"/>
    <property type="match status" value="1"/>
</dbReference>
<evidence type="ECO:0000259" key="13">
    <source>
        <dbReference type="PROSITE" id="PS51324"/>
    </source>
</evidence>
<reference evidence="15 16" key="1">
    <citation type="submission" date="2020-08" db="EMBL/GenBank/DDBJ databases">
        <title>Plant Genome Project.</title>
        <authorList>
            <person name="Zhang R.-G."/>
        </authorList>
    </citation>
    <scope>NUCLEOTIDE SEQUENCE [LARGE SCALE GENOMIC DNA]</scope>
    <source>
        <tissue evidence="15">Rhizome</tissue>
    </source>
</reference>
<accession>A0A8J5LE93</accession>
<keyword evidence="9" id="KW-0325">Glycoprotein</keyword>
<keyword evidence="5 12" id="KW-0732">Signal</keyword>
<dbReference type="Proteomes" id="UP000734854">
    <property type="component" value="Unassembled WGS sequence"/>
</dbReference>
<dbReference type="InterPro" id="IPR036249">
    <property type="entry name" value="Thioredoxin-like_sf"/>
</dbReference>
<feature type="domain" description="ERV/ALR sulfhydryl oxidase" evidence="13">
    <location>
        <begin position="320"/>
        <end position="417"/>
    </location>
</feature>
<dbReference type="GO" id="GO:0003756">
    <property type="term" value="F:protein disulfide isomerase activity"/>
    <property type="evidence" value="ECO:0007669"/>
    <property type="project" value="TreeGrafter"/>
</dbReference>
<evidence type="ECO:0000256" key="6">
    <source>
        <dbReference type="ARBA" id="ARBA00022827"/>
    </source>
</evidence>
<dbReference type="InterPro" id="IPR017937">
    <property type="entry name" value="Thioredoxin_CS"/>
</dbReference>
<feature type="transmembrane region" description="Helical" evidence="11">
    <location>
        <begin position="491"/>
        <end position="515"/>
    </location>
</feature>
<evidence type="ECO:0000256" key="9">
    <source>
        <dbReference type="ARBA" id="ARBA00023180"/>
    </source>
</evidence>
<evidence type="ECO:0000256" key="11">
    <source>
        <dbReference type="RuleBase" id="RU371123"/>
    </source>
</evidence>
<dbReference type="FunFam" id="1.20.120.310:FF:000004">
    <property type="entry name" value="Sulfhydryl oxidase"/>
    <property type="match status" value="1"/>
</dbReference>